<comment type="caution">
    <text evidence="2">The sequence shown here is derived from an EMBL/GenBank/DDBJ whole genome shotgun (WGS) entry which is preliminary data.</text>
</comment>
<dbReference type="Gene3D" id="3.40.50.1010">
    <property type="entry name" value="5'-nuclease"/>
    <property type="match status" value="1"/>
</dbReference>
<dbReference type="EMBL" id="QQTP01000001">
    <property type="protein sequence ID" value="RDJ29159.1"/>
    <property type="molecule type" value="Genomic_DNA"/>
</dbReference>
<dbReference type="OrthoDB" id="3175275at2"/>
<dbReference type="InterPro" id="IPR002716">
    <property type="entry name" value="PIN_dom"/>
</dbReference>
<feature type="domain" description="PIN" evidence="1">
    <location>
        <begin position="4"/>
        <end position="119"/>
    </location>
</feature>
<gene>
    <name evidence="2" type="ORF">DWE98_00840</name>
</gene>
<dbReference type="InterPro" id="IPR029060">
    <property type="entry name" value="PIN-like_dom_sf"/>
</dbReference>
<dbReference type="SUPFAM" id="SSF88723">
    <property type="entry name" value="PIN domain-like"/>
    <property type="match status" value="1"/>
</dbReference>
<evidence type="ECO:0000313" key="2">
    <source>
        <dbReference type="EMBL" id="RDJ29159.1"/>
    </source>
</evidence>
<organism evidence="2 3">
    <name type="scientific">Bosea caraganae</name>
    <dbReference type="NCBI Taxonomy" id="2763117"/>
    <lineage>
        <taxon>Bacteria</taxon>
        <taxon>Pseudomonadati</taxon>
        <taxon>Pseudomonadota</taxon>
        <taxon>Alphaproteobacteria</taxon>
        <taxon>Hyphomicrobiales</taxon>
        <taxon>Boseaceae</taxon>
        <taxon>Bosea</taxon>
    </lineage>
</organism>
<sequence length="131" mass="14690">MLVAIDTNVLVRYVTRDEPTQERAARTLFEQSPVFVARTVMMEAEWVLRSVYRYSAAQIAGVFSIIIDNENVVVEDEAVVRAAVRAFEAGLDFADAIHLAACGDYETFATFDIRLRKRASKSFDKPAVIDP</sequence>
<dbReference type="Proteomes" id="UP000255207">
    <property type="component" value="Unassembled WGS sequence"/>
</dbReference>
<protein>
    <submittedName>
        <fullName evidence="2">PIN domain-containing protein</fullName>
    </submittedName>
</protein>
<evidence type="ECO:0000313" key="3">
    <source>
        <dbReference type="Proteomes" id="UP000255207"/>
    </source>
</evidence>
<keyword evidence="3" id="KW-1185">Reference proteome</keyword>
<dbReference type="AlphaFoldDB" id="A0A370LBD4"/>
<name>A0A370LBD4_9HYPH</name>
<dbReference type="CDD" id="cd18683">
    <property type="entry name" value="PIN_VapC-like"/>
    <property type="match status" value="1"/>
</dbReference>
<dbReference type="PANTHER" id="PTHR39664">
    <property type="match status" value="1"/>
</dbReference>
<dbReference type="PANTHER" id="PTHR39664:SF2">
    <property type="entry name" value="NUCLEIC ACID-BINDING PROTEIN, CONTAINING PIN DOMAIN-RELATED"/>
    <property type="match status" value="1"/>
</dbReference>
<reference evidence="3" key="1">
    <citation type="submission" date="2018-07" db="EMBL/GenBank/DDBJ databases">
        <authorList>
            <person name="Safronova V.I."/>
            <person name="Chirak E.R."/>
            <person name="Sazanova A.L."/>
        </authorList>
    </citation>
    <scope>NUCLEOTIDE SEQUENCE [LARGE SCALE GENOMIC DNA]</scope>
    <source>
        <strain evidence="3">RCAM04685</strain>
    </source>
</reference>
<dbReference type="RefSeq" id="WP_114827276.1">
    <property type="nucleotide sequence ID" value="NZ_QQTO01000019.1"/>
</dbReference>
<proteinExistence type="predicted"/>
<accession>A0A370LBD4</accession>
<evidence type="ECO:0000259" key="1">
    <source>
        <dbReference type="Pfam" id="PF01850"/>
    </source>
</evidence>
<dbReference type="Pfam" id="PF01850">
    <property type="entry name" value="PIN"/>
    <property type="match status" value="1"/>
</dbReference>